<dbReference type="Proteomes" id="UP000239415">
    <property type="component" value="Unassembled WGS sequence"/>
</dbReference>
<feature type="signal peptide" evidence="1">
    <location>
        <begin position="1"/>
        <end position="31"/>
    </location>
</feature>
<name>A0A2T0JUV2_9ACTN</name>
<dbReference type="EMBL" id="PVMZ01000031">
    <property type="protein sequence ID" value="PRX11462.1"/>
    <property type="molecule type" value="Genomic_DNA"/>
</dbReference>
<keyword evidence="3" id="KW-1185">Reference proteome</keyword>
<organism evidence="2 3">
    <name type="scientific">Actinoplanes italicus</name>
    <dbReference type="NCBI Taxonomy" id="113567"/>
    <lineage>
        <taxon>Bacteria</taxon>
        <taxon>Bacillati</taxon>
        <taxon>Actinomycetota</taxon>
        <taxon>Actinomycetes</taxon>
        <taxon>Micromonosporales</taxon>
        <taxon>Micromonosporaceae</taxon>
        <taxon>Actinoplanes</taxon>
    </lineage>
</organism>
<reference evidence="2 3" key="1">
    <citation type="submission" date="2018-03" db="EMBL/GenBank/DDBJ databases">
        <title>Genomic Encyclopedia of Archaeal and Bacterial Type Strains, Phase II (KMG-II): from individual species to whole genera.</title>
        <authorList>
            <person name="Goeker M."/>
        </authorList>
    </citation>
    <scope>NUCLEOTIDE SEQUENCE [LARGE SCALE GENOMIC DNA]</scope>
    <source>
        <strain evidence="2 3">DSM 43146</strain>
    </source>
</reference>
<protein>
    <submittedName>
        <fullName evidence="2">Uncharacterized protein</fullName>
    </submittedName>
</protein>
<evidence type="ECO:0000256" key="1">
    <source>
        <dbReference type="SAM" id="SignalP"/>
    </source>
</evidence>
<keyword evidence="1" id="KW-0732">Signal</keyword>
<sequence length="158" mass="17019">MYKRLAYGVASVAVAAVAATLAGSMAASASAADDGPITAVAQDVQLKGDDKQVGKLKVTVTNTTEFQDEGRFLVHMPQTARLVPGQQCVLYDYNLSQWLCEGTRLEAGESHTTTLKVRSILSTPDYDSYDVGYVQGLANSNAKSERLWFKINWPAGAK</sequence>
<evidence type="ECO:0000313" key="2">
    <source>
        <dbReference type="EMBL" id="PRX11462.1"/>
    </source>
</evidence>
<accession>A0A2T0JUV2</accession>
<evidence type="ECO:0000313" key="3">
    <source>
        <dbReference type="Proteomes" id="UP000239415"/>
    </source>
</evidence>
<dbReference type="RefSeq" id="WP_106330183.1">
    <property type="nucleotide sequence ID" value="NZ_BOMO01000127.1"/>
</dbReference>
<gene>
    <name evidence="2" type="ORF">CLV67_13138</name>
</gene>
<proteinExistence type="predicted"/>
<comment type="caution">
    <text evidence="2">The sequence shown here is derived from an EMBL/GenBank/DDBJ whole genome shotgun (WGS) entry which is preliminary data.</text>
</comment>
<dbReference type="AlphaFoldDB" id="A0A2T0JUV2"/>
<feature type="chain" id="PRO_5038917752" evidence="1">
    <location>
        <begin position="32"/>
        <end position="158"/>
    </location>
</feature>